<reference evidence="2 3" key="1">
    <citation type="submission" date="2019-01" db="EMBL/GenBank/DDBJ databases">
        <title>A draft genome assembly of the solar-powered sea slug Elysia chlorotica.</title>
        <authorList>
            <person name="Cai H."/>
            <person name="Li Q."/>
            <person name="Fang X."/>
            <person name="Li J."/>
            <person name="Curtis N.E."/>
            <person name="Altenburger A."/>
            <person name="Shibata T."/>
            <person name="Feng M."/>
            <person name="Maeda T."/>
            <person name="Schwartz J.A."/>
            <person name="Shigenobu S."/>
            <person name="Lundholm N."/>
            <person name="Nishiyama T."/>
            <person name="Yang H."/>
            <person name="Hasebe M."/>
            <person name="Li S."/>
            <person name="Pierce S.K."/>
            <person name="Wang J."/>
        </authorList>
    </citation>
    <scope>NUCLEOTIDE SEQUENCE [LARGE SCALE GENOMIC DNA]</scope>
    <source>
        <strain evidence="2">EC2010</strain>
        <tissue evidence="2">Whole organism of an adult</tissue>
    </source>
</reference>
<feature type="region of interest" description="Disordered" evidence="1">
    <location>
        <begin position="264"/>
        <end position="383"/>
    </location>
</feature>
<feature type="compositionally biased region" description="Basic and acidic residues" evidence="1">
    <location>
        <begin position="90"/>
        <end position="99"/>
    </location>
</feature>
<evidence type="ECO:0000313" key="2">
    <source>
        <dbReference type="EMBL" id="RUS69483.1"/>
    </source>
</evidence>
<feature type="compositionally biased region" description="Pro residues" evidence="1">
    <location>
        <begin position="158"/>
        <end position="167"/>
    </location>
</feature>
<organism evidence="2 3">
    <name type="scientific">Elysia chlorotica</name>
    <name type="common">Eastern emerald elysia</name>
    <name type="synonym">Sea slug</name>
    <dbReference type="NCBI Taxonomy" id="188477"/>
    <lineage>
        <taxon>Eukaryota</taxon>
        <taxon>Metazoa</taxon>
        <taxon>Spiralia</taxon>
        <taxon>Lophotrochozoa</taxon>
        <taxon>Mollusca</taxon>
        <taxon>Gastropoda</taxon>
        <taxon>Heterobranchia</taxon>
        <taxon>Euthyneura</taxon>
        <taxon>Panpulmonata</taxon>
        <taxon>Sacoglossa</taxon>
        <taxon>Placobranchoidea</taxon>
        <taxon>Plakobranchidae</taxon>
        <taxon>Elysia</taxon>
    </lineage>
</organism>
<dbReference type="Proteomes" id="UP000271974">
    <property type="component" value="Unassembled WGS sequence"/>
</dbReference>
<keyword evidence="3" id="KW-1185">Reference proteome</keyword>
<protein>
    <submittedName>
        <fullName evidence="2">Uncharacterized protein</fullName>
    </submittedName>
</protein>
<proteinExistence type="predicted"/>
<feature type="region of interest" description="Disordered" evidence="1">
    <location>
        <begin position="90"/>
        <end position="234"/>
    </location>
</feature>
<sequence>MAFRCSTCGYCCTTLHAGNRHLARSCPGVRVPVEAPHDVGPTELRDDGTLVLQWPATRLDQYLARRHATQMGRRLWHCNKCNKTMTGLETREHTCEGTRKPRTLRGPTRQSRGPPALAGEPSQPRRSLASDTEDEQTPPRDGATRQSRRPAAKRQTPPTRPATPRQPTPAHVAPTGGDEDQDHSHADLGEDLNTSSLPLTPIRMDPRSPEPAAPSDNTSTTLSPIEQEHYLFNISGDSEEGAFIKQEPGAGPINISDFVANVTTAGDDISQHQNSPATPRTMASEDTSHTSSPPTNSPPAASPSSPHEMTAEGEGPTTNTTHEDQPVVAEIHSIWDLPEDGQPPSTPVLPTSPDLFLDDVDNGDIPQPGWHARTPGTPGMLPP</sequence>
<dbReference type="EMBL" id="RQTK01001666">
    <property type="protein sequence ID" value="RUS69483.1"/>
    <property type="molecule type" value="Genomic_DNA"/>
</dbReference>
<evidence type="ECO:0000256" key="1">
    <source>
        <dbReference type="SAM" id="MobiDB-lite"/>
    </source>
</evidence>
<accession>A0A3S0Z4Y3</accession>
<evidence type="ECO:0000313" key="3">
    <source>
        <dbReference type="Proteomes" id="UP000271974"/>
    </source>
</evidence>
<dbReference type="AlphaFoldDB" id="A0A3S0Z4Y3"/>
<comment type="caution">
    <text evidence="2">The sequence shown here is derived from an EMBL/GenBank/DDBJ whole genome shotgun (WGS) entry which is preliminary data.</text>
</comment>
<gene>
    <name evidence="2" type="ORF">EGW08_022751</name>
</gene>
<feature type="compositionally biased region" description="Polar residues" evidence="1">
    <location>
        <begin position="215"/>
        <end position="224"/>
    </location>
</feature>
<name>A0A3S0Z4Y3_ELYCH</name>